<dbReference type="Proteomes" id="UP000324832">
    <property type="component" value="Unassembled WGS sequence"/>
</dbReference>
<proteinExistence type="predicted"/>
<reference evidence="1 2" key="1">
    <citation type="submission" date="2017-07" db="EMBL/GenBank/DDBJ databases">
        <authorList>
            <person name="Talla V."/>
            <person name="Backstrom N."/>
        </authorList>
    </citation>
    <scope>NUCLEOTIDE SEQUENCE [LARGE SCALE GENOMIC DNA]</scope>
</reference>
<name>A0A5E4Q0N1_9NEOP</name>
<dbReference type="AlphaFoldDB" id="A0A5E4Q0N1"/>
<organism evidence="1 2">
    <name type="scientific">Leptidea sinapis</name>
    <dbReference type="NCBI Taxonomy" id="189913"/>
    <lineage>
        <taxon>Eukaryota</taxon>
        <taxon>Metazoa</taxon>
        <taxon>Ecdysozoa</taxon>
        <taxon>Arthropoda</taxon>
        <taxon>Hexapoda</taxon>
        <taxon>Insecta</taxon>
        <taxon>Pterygota</taxon>
        <taxon>Neoptera</taxon>
        <taxon>Endopterygota</taxon>
        <taxon>Lepidoptera</taxon>
        <taxon>Glossata</taxon>
        <taxon>Ditrysia</taxon>
        <taxon>Papilionoidea</taxon>
        <taxon>Pieridae</taxon>
        <taxon>Dismorphiinae</taxon>
        <taxon>Leptidea</taxon>
    </lineage>
</organism>
<accession>A0A5E4Q0N1</accession>
<evidence type="ECO:0000313" key="1">
    <source>
        <dbReference type="EMBL" id="VVC91042.1"/>
    </source>
</evidence>
<protein>
    <submittedName>
        <fullName evidence="1">Uncharacterized protein</fullName>
    </submittedName>
</protein>
<evidence type="ECO:0000313" key="2">
    <source>
        <dbReference type="Proteomes" id="UP000324832"/>
    </source>
</evidence>
<sequence length="56" mass="6360">MHRLNSECRPTPSQRTCDEPVATSMGIICDWSRCDCDFPFVLHPASGYCFAYEDCP</sequence>
<keyword evidence="2" id="KW-1185">Reference proteome</keyword>
<gene>
    <name evidence="1" type="ORF">LSINAPIS_LOCUS3820</name>
</gene>
<dbReference type="EMBL" id="FZQP02000948">
    <property type="protein sequence ID" value="VVC91042.1"/>
    <property type="molecule type" value="Genomic_DNA"/>
</dbReference>